<sequence length="98" mass="10187">MIGPTTLLVWTAGGAVAGAVFLSGLGIYLTAASFRRRVIWEDDATLIGKTRTVARYTYRNADWSELPATAGYGAAIGGGAVLILSLLAIGAMEVLQNA</sequence>
<feature type="transmembrane region" description="Helical" evidence="1">
    <location>
        <begin position="72"/>
        <end position="95"/>
    </location>
</feature>
<proteinExistence type="predicted"/>
<protein>
    <recommendedName>
        <fullName evidence="4">PH domain-containing protein</fullName>
    </recommendedName>
</protein>
<name>A0AAW4PVP3_9EURY</name>
<comment type="caution">
    <text evidence="2">The sequence shown here is derived from an EMBL/GenBank/DDBJ whole genome shotgun (WGS) entry which is preliminary data.</text>
</comment>
<evidence type="ECO:0000313" key="2">
    <source>
        <dbReference type="EMBL" id="MBX0325748.1"/>
    </source>
</evidence>
<evidence type="ECO:0000256" key="1">
    <source>
        <dbReference type="SAM" id="Phobius"/>
    </source>
</evidence>
<dbReference type="Proteomes" id="UP001430377">
    <property type="component" value="Unassembled WGS sequence"/>
</dbReference>
<keyword evidence="1" id="KW-0812">Transmembrane</keyword>
<reference evidence="2 3" key="1">
    <citation type="submission" date="2021-06" db="EMBL/GenBank/DDBJ databases">
        <title>Halomicroarcula sp. a new haloarchaeum isolated from saline soil.</title>
        <authorList>
            <person name="Duran-Viseras A."/>
            <person name="Sanchez-Porro C."/>
            <person name="Ventosa A."/>
        </authorList>
    </citation>
    <scope>NUCLEOTIDE SEQUENCE [LARGE SCALE GENOMIC DNA]</scope>
    <source>
        <strain evidence="2 3">F13</strain>
    </source>
</reference>
<evidence type="ECO:0000313" key="3">
    <source>
        <dbReference type="Proteomes" id="UP001430377"/>
    </source>
</evidence>
<organism evidence="2 3">
    <name type="scientific">Haloarcula rubra</name>
    <dbReference type="NCBI Taxonomy" id="2487747"/>
    <lineage>
        <taxon>Archaea</taxon>
        <taxon>Methanobacteriati</taxon>
        <taxon>Methanobacteriota</taxon>
        <taxon>Stenosarchaea group</taxon>
        <taxon>Halobacteria</taxon>
        <taxon>Halobacteriales</taxon>
        <taxon>Haloarculaceae</taxon>
        <taxon>Haloarcula</taxon>
    </lineage>
</organism>
<keyword evidence="1" id="KW-1133">Transmembrane helix</keyword>
<evidence type="ECO:0008006" key="4">
    <source>
        <dbReference type="Google" id="ProtNLM"/>
    </source>
</evidence>
<dbReference type="AlphaFoldDB" id="A0AAW4PVP3"/>
<feature type="transmembrane region" description="Helical" evidence="1">
    <location>
        <begin position="7"/>
        <end position="31"/>
    </location>
</feature>
<gene>
    <name evidence="2" type="ORF">EGH21_22280</name>
</gene>
<dbReference type="EMBL" id="RKLR01000019">
    <property type="protein sequence ID" value="MBX0325748.1"/>
    <property type="molecule type" value="Genomic_DNA"/>
</dbReference>
<keyword evidence="1" id="KW-0472">Membrane</keyword>
<accession>A0AAW4PVP3</accession>
<keyword evidence="3" id="KW-1185">Reference proteome</keyword>
<dbReference type="RefSeq" id="WP_220620609.1">
    <property type="nucleotide sequence ID" value="NZ_RKLR01000019.1"/>
</dbReference>